<dbReference type="EMBL" id="LCTV02000005">
    <property type="protein sequence ID" value="PRQ74986.1"/>
    <property type="molecule type" value="Genomic_DNA"/>
</dbReference>
<feature type="compositionally biased region" description="Gly residues" evidence="1">
    <location>
        <begin position="246"/>
        <end position="264"/>
    </location>
</feature>
<feature type="transmembrane region" description="Helical" evidence="2">
    <location>
        <begin position="21"/>
        <end position="46"/>
    </location>
</feature>
<keyword evidence="2" id="KW-0812">Transmembrane</keyword>
<keyword evidence="2" id="KW-1133">Transmembrane helix</keyword>
<name>A0A2T0AAJ8_RHOTO</name>
<dbReference type="Proteomes" id="UP000239560">
    <property type="component" value="Unassembled WGS sequence"/>
</dbReference>
<protein>
    <recommendedName>
        <fullName evidence="5">Proteophosphoglycan ppg4</fullName>
    </recommendedName>
</protein>
<sequence length="309" mass="33567">MGIWSRTYVCCAVPLYNGGIYAILAQFLVISVVAGVLCFAAPSIVSVTTPSFLSYILGVLCFAVAAGQPFGFFGVYREKPRLFKAFLRINGLLVTASILLSLAIIIISAVQHSKGVDSCTMLFGTDNADSTAKNICNIWTWIQIGIMGLLFAIVALCEFYFVFYTSIYASEQRLDHARYDSVYSTAQEEIRQSGLWDGASMGRPSYSQDELAAPGYPLGHGRNASKSSGLRNEVARGDEEEYLAEGGRGQGGKLRKGGGGGGGRAPLNATSVVGYQDEEYAPYDYANPTEQGFRPPYESSQMHGQQQRW</sequence>
<comment type="caution">
    <text evidence="3">The sequence shown here is derived from an EMBL/GenBank/DDBJ whole genome shotgun (WGS) entry which is preliminary data.</text>
</comment>
<feature type="region of interest" description="Disordered" evidence="1">
    <location>
        <begin position="212"/>
        <end position="309"/>
    </location>
</feature>
<evidence type="ECO:0008006" key="5">
    <source>
        <dbReference type="Google" id="ProtNLM"/>
    </source>
</evidence>
<dbReference type="AlphaFoldDB" id="A0A2T0AAJ8"/>
<feature type="transmembrane region" description="Helical" evidence="2">
    <location>
        <begin position="85"/>
        <end position="107"/>
    </location>
</feature>
<accession>A0A2T0AAJ8</accession>
<organism evidence="3 4">
    <name type="scientific">Rhodotorula toruloides</name>
    <name type="common">Yeast</name>
    <name type="synonym">Rhodosporidium toruloides</name>
    <dbReference type="NCBI Taxonomy" id="5286"/>
    <lineage>
        <taxon>Eukaryota</taxon>
        <taxon>Fungi</taxon>
        <taxon>Dikarya</taxon>
        <taxon>Basidiomycota</taxon>
        <taxon>Pucciniomycotina</taxon>
        <taxon>Microbotryomycetes</taxon>
        <taxon>Sporidiobolales</taxon>
        <taxon>Sporidiobolaceae</taxon>
        <taxon>Rhodotorula</taxon>
    </lineage>
</organism>
<reference evidence="3 4" key="1">
    <citation type="journal article" date="2018" name="Elife">
        <title>Functional genomics of lipid metabolism in the oleaginous yeast Rhodosporidium toruloides.</title>
        <authorList>
            <person name="Coradetti S.T."/>
            <person name="Pinel D."/>
            <person name="Geiselman G."/>
            <person name="Ito M."/>
            <person name="Mondo S."/>
            <person name="Reilly M.C."/>
            <person name="Cheng Y.F."/>
            <person name="Bauer S."/>
            <person name="Grigoriev I."/>
            <person name="Gladden J.M."/>
            <person name="Simmons B.A."/>
            <person name="Brem R."/>
            <person name="Arkin A.P."/>
            <person name="Skerker J.M."/>
        </authorList>
    </citation>
    <scope>NUCLEOTIDE SEQUENCE [LARGE SCALE GENOMIC DNA]</scope>
    <source>
        <strain evidence="3 4">NBRC 0880</strain>
    </source>
</reference>
<evidence type="ECO:0000256" key="1">
    <source>
        <dbReference type="SAM" id="MobiDB-lite"/>
    </source>
</evidence>
<feature type="compositionally biased region" description="Polar residues" evidence="1">
    <location>
        <begin position="298"/>
        <end position="309"/>
    </location>
</feature>
<evidence type="ECO:0000256" key="2">
    <source>
        <dbReference type="SAM" id="Phobius"/>
    </source>
</evidence>
<feature type="transmembrane region" description="Helical" evidence="2">
    <location>
        <begin position="138"/>
        <end position="163"/>
    </location>
</feature>
<gene>
    <name evidence="3" type="ORF">AAT19DRAFT_14008</name>
</gene>
<evidence type="ECO:0000313" key="3">
    <source>
        <dbReference type="EMBL" id="PRQ74986.1"/>
    </source>
</evidence>
<proteinExistence type="predicted"/>
<evidence type="ECO:0000313" key="4">
    <source>
        <dbReference type="Proteomes" id="UP000239560"/>
    </source>
</evidence>
<feature type="transmembrane region" description="Helical" evidence="2">
    <location>
        <begin position="52"/>
        <end position="73"/>
    </location>
</feature>
<dbReference type="OrthoDB" id="2552042at2759"/>
<keyword evidence="2" id="KW-0472">Membrane</keyword>